<keyword evidence="7" id="KW-0408">Iron</keyword>
<keyword evidence="2" id="KW-0004">4Fe-4S</keyword>
<dbReference type="Gene3D" id="3.40.228.10">
    <property type="entry name" value="Dimethylsulfoxide Reductase, domain 2"/>
    <property type="match status" value="1"/>
</dbReference>
<evidence type="ECO:0000256" key="4">
    <source>
        <dbReference type="ARBA" id="ARBA00022723"/>
    </source>
</evidence>
<dbReference type="InterPro" id="IPR027467">
    <property type="entry name" value="MopterinOxRdtase_cofactor_BS"/>
</dbReference>
<comment type="similarity">
    <text evidence="1">Belongs to the prokaryotic molybdopterin-containing oxidoreductase family.</text>
</comment>
<dbReference type="Gene3D" id="2.20.25.90">
    <property type="entry name" value="ADC-like domains"/>
    <property type="match status" value="1"/>
</dbReference>
<dbReference type="PANTHER" id="PTHR43742:SF9">
    <property type="entry name" value="TETRATHIONATE REDUCTASE SUBUNIT A"/>
    <property type="match status" value="1"/>
</dbReference>
<evidence type="ECO:0000256" key="2">
    <source>
        <dbReference type="ARBA" id="ARBA00022485"/>
    </source>
</evidence>
<evidence type="ECO:0000256" key="6">
    <source>
        <dbReference type="ARBA" id="ARBA00023002"/>
    </source>
</evidence>
<dbReference type="Gene3D" id="3.40.50.740">
    <property type="match status" value="1"/>
</dbReference>
<evidence type="ECO:0000256" key="5">
    <source>
        <dbReference type="ARBA" id="ARBA00022729"/>
    </source>
</evidence>
<sequence>MEKEVYSLCFMCSVRCPIKVKVNDGQVTWIEGNPNVAGMEGSLCPRGAAGTSLLYDRQRVQSPMIRVGDRGSGNWRKASWDEALDYVGEKLKGIIDQYGGHSVVLGERTQLATHVSKTFLKAIGSPNHFTHDALCKGSVNTACRSLFGYTDGQIGVDYGNTRHIVLYGRNIFEAISVKEVNNLMKALENGAKMTYIDPRVSITATKAHRYWMIRPGSDLALNYALMHVILNERLYDAQYVDRWVHGLAELREFVEPYTPQWAEAETGIPADQIVAFAREVAKDRPAVAFHYGYRGASHTNEIYLRRSILMLNALMGSVEAKGGLFFKKGPGEVGGKAARKLVEQDFPKIEVPRFDKVGTPDFPLPDPAHGVPHRLPYAIMNADPYPIKALFNFRFEPLMSIADTELTRKALDQLDLIVTIDINYSDIAWYSDVILPESTYLERTDCIQQANGLKPQMFLRRQAVAPRYDTREGAMILKQIAERIGTGHYFPYESMDDLVRWQLEGTGFSMEDFEAKGFVAYGKQKIFWDRQDGIKFKTPSKKIEFKSSLLEDAGFASFPAYEPMPAPESGKFRLVTGRNALHTHISTQNVEYLNELCGENVLWINTGKAAELGIANKDVVEISSSRHKGQIRAYVTDLIHPDCVFLLHGFGHQAKGAERSYNRGVSDAALQENIFDKVGGSPAYHDTFVDVKAA</sequence>
<dbReference type="SMART" id="SM00926">
    <property type="entry name" value="Molybdop_Fe4S4"/>
    <property type="match status" value="1"/>
</dbReference>
<keyword evidence="11" id="KW-1185">Reference proteome</keyword>
<dbReference type="SUPFAM" id="SSF50692">
    <property type="entry name" value="ADC-like"/>
    <property type="match status" value="1"/>
</dbReference>
<proteinExistence type="inferred from homology"/>
<dbReference type="PROSITE" id="PS51669">
    <property type="entry name" value="4FE4S_MOW_BIS_MGD"/>
    <property type="match status" value="1"/>
</dbReference>
<dbReference type="AlphaFoldDB" id="A0A5K7ZAG3"/>
<evidence type="ECO:0000256" key="8">
    <source>
        <dbReference type="ARBA" id="ARBA00023014"/>
    </source>
</evidence>
<dbReference type="EMBL" id="AP021875">
    <property type="protein sequence ID" value="BBO75444.1"/>
    <property type="molecule type" value="Genomic_DNA"/>
</dbReference>
<dbReference type="PANTHER" id="PTHR43742">
    <property type="entry name" value="TRIMETHYLAMINE-N-OXIDE REDUCTASE"/>
    <property type="match status" value="1"/>
</dbReference>
<dbReference type="GO" id="GO:0051539">
    <property type="term" value="F:4 iron, 4 sulfur cluster binding"/>
    <property type="evidence" value="ECO:0007669"/>
    <property type="project" value="UniProtKB-KW"/>
</dbReference>
<dbReference type="KEGG" id="dwd:DSCW_28610"/>
<evidence type="ECO:0000259" key="9">
    <source>
        <dbReference type="PROSITE" id="PS51669"/>
    </source>
</evidence>
<keyword evidence="8" id="KW-0411">Iron-sulfur</keyword>
<evidence type="ECO:0000256" key="1">
    <source>
        <dbReference type="ARBA" id="ARBA00010312"/>
    </source>
</evidence>
<dbReference type="Pfam" id="PF01568">
    <property type="entry name" value="Molydop_binding"/>
    <property type="match status" value="1"/>
</dbReference>
<dbReference type="RefSeq" id="WP_155304367.1">
    <property type="nucleotide sequence ID" value="NZ_AP021875.1"/>
</dbReference>
<dbReference type="PROSITE" id="PS00551">
    <property type="entry name" value="MOLYBDOPTERIN_PROK_1"/>
    <property type="match status" value="1"/>
</dbReference>
<keyword evidence="5" id="KW-0732">Signal</keyword>
<evidence type="ECO:0000256" key="7">
    <source>
        <dbReference type="ARBA" id="ARBA00023004"/>
    </source>
</evidence>
<keyword evidence="3" id="KW-0500">Molybdenum</keyword>
<accession>A0A5K7ZAG3</accession>
<dbReference type="GO" id="GO:0016491">
    <property type="term" value="F:oxidoreductase activity"/>
    <property type="evidence" value="ECO:0007669"/>
    <property type="project" value="UniProtKB-KW"/>
</dbReference>
<keyword evidence="4" id="KW-0479">Metal-binding</keyword>
<dbReference type="CDD" id="cd02778">
    <property type="entry name" value="MopB_CT_Thiosulfate-R-like"/>
    <property type="match status" value="1"/>
</dbReference>
<evidence type="ECO:0000256" key="3">
    <source>
        <dbReference type="ARBA" id="ARBA00022505"/>
    </source>
</evidence>
<dbReference type="OrthoDB" id="9803192at2"/>
<name>A0A5K7ZAG3_9BACT</name>
<protein>
    <submittedName>
        <fullName evidence="10">Thiosulfate reductase</fullName>
    </submittedName>
</protein>
<dbReference type="Pfam" id="PF00384">
    <property type="entry name" value="Molybdopterin"/>
    <property type="match status" value="1"/>
</dbReference>
<evidence type="ECO:0000313" key="11">
    <source>
        <dbReference type="Proteomes" id="UP000427769"/>
    </source>
</evidence>
<reference evidence="10 11" key="1">
    <citation type="submission" date="2019-11" db="EMBL/GenBank/DDBJ databases">
        <title>Comparative genomics of hydrocarbon-degrading Desulfosarcina strains.</title>
        <authorList>
            <person name="Watanabe M."/>
            <person name="Kojima H."/>
            <person name="Fukui M."/>
        </authorList>
    </citation>
    <scope>NUCLEOTIDE SEQUENCE [LARGE SCALE GENOMIC DNA]</scope>
    <source>
        <strain evidence="10 11">PP31</strain>
    </source>
</reference>
<dbReference type="Gene3D" id="2.40.40.20">
    <property type="match status" value="1"/>
</dbReference>
<dbReference type="InterPro" id="IPR006656">
    <property type="entry name" value="Mopterin_OxRdtase"/>
</dbReference>
<dbReference type="SUPFAM" id="SSF53706">
    <property type="entry name" value="Formate dehydrogenase/DMSO reductase, domains 1-3"/>
    <property type="match status" value="1"/>
</dbReference>
<dbReference type="InterPro" id="IPR006963">
    <property type="entry name" value="Mopterin_OxRdtase_4Fe-4S_dom"/>
</dbReference>
<organism evidence="10 11">
    <name type="scientific">Desulfosarcina widdelii</name>
    <dbReference type="NCBI Taxonomy" id="947919"/>
    <lineage>
        <taxon>Bacteria</taxon>
        <taxon>Pseudomonadati</taxon>
        <taxon>Thermodesulfobacteriota</taxon>
        <taxon>Desulfobacteria</taxon>
        <taxon>Desulfobacterales</taxon>
        <taxon>Desulfosarcinaceae</taxon>
        <taxon>Desulfosarcina</taxon>
    </lineage>
</organism>
<dbReference type="GO" id="GO:0046872">
    <property type="term" value="F:metal ion binding"/>
    <property type="evidence" value="ECO:0007669"/>
    <property type="project" value="UniProtKB-KW"/>
</dbReference>
<dbReference type="Pfam" id="PF04879">
    <property type="entry name" value="Molybdop_Fe4S4"/>
    <property type="match status" value="1"/>
</dbReference>
<keyword evidence="6" id="KW-0560">Oxidoreductase</keyword>
<dbReference type="InterPro" id="IPR009010">
    <property type="entry name" value="Asp_de-COase-like_dom_sf"/>
</dbReference>
<evidence type="ECO:0000313" key="10">
    <source>
        <dbReference type="EMBL" id="BBO75444.1"/>
    </source>
</evidence>
<dbReference type="Proteomes" id="UP000427769">
    <property type="component" value="Chromosome"/>
</dbReference>
<gene>
    <name evidence="10" type="ORF">DSCW_28610</name>
</gene>
<feature type="domain" description="4Fe-4S Mo/W bis-MGD-type" evidence="9">
    <location>
        <begin position="2"/>
        <end position="58"/>
    </location>
</feature>
<dbReference type="InterPro" id="IPR050612">
    <property type="entry name" value="Prok_Mopterin_Oxidored"/>
</dbReference>
<dbReference type="InterPro" id="IPR006657">
    <property type="entry name" value="MoPterin_dinucl-bd_dom"/>
</dbReference>
<dbReference type="GO" id="GO:0043546">
    <property type="term" value="F:molybdopterin cofactor binding"/>
    <property type="evidence" value="ECO:0007669"/>
    <property type="project" value="InterPro"/>
</dbReference>